<dbReference type="InterPro" id="IPR029047">
    <property type="entry name" value="HSP70_peptide-bd_sf"/>
</dbReference>
<dbReference type="Gene3D" id="3.90.640.10">
    <property type="entry name" value="Actin, Chain A, domain 4"/>
    <property type="match status" value="1"/>
</dbReference>
<evidence type="ECO:0000256" key="1">
    <source>
        <dbReference type="ARBA" id="ARBA00007381"/>
    </source>
</evidence>
<dbReference type="OrthoDB" id="6718630at2759"/>
<dbReference type="Proteomes" id="UP001152799">
    <property type="component" value="Chromosome 2"/>
</dbReference>
<dbReference type="PRINTS" id="PR00301">
    <property type="entry name" value="HEATSHOCK70"/>
</dbReference>
<keyword evidence="6" id="KW-1185">Reference proteome</keyword>
<dbReference type="Gene3D" id="2.60.34.10">
    <property type="entry name" value="Substrate Binding Domain Of DNAk, Chain A, domain 1"/>
    <property type="match status" value="1"/>
</dbReference>
<dbReference type="PROSITE" id="PS01036">
    <property type="entry name" value="HSP70_3"/>
    <property type="match status" value="1"/>
</dbReference>
<evidence type="ECO:0000256" key="4">
    <source>
        <dbReference type="RuleBase" id="RU003322"/>
    </source>
</evidence>
<dbReference type="Gene3D" id="3.30.420.40">
    <property type="match status" value="2"/>
</dbReference>
<dbReference type="GO" id="GO:0005524">
    <property type="term" value="F:ATP binding"/>
    <property type="evidence" value="ECO:0007669"/>
    <property type="project" value="UniProtKB-KW"/>
</dbReference>
<dbReference type="PROSITE" id="PS00297">
    <property type="entry name" value="HSP70_1"/>
    <property type="match status" value="1"/>
</dbReference>
<sequence length="627" mass="70322">MPYAIGIDLGTTFSSVAVIKSGKIPEVIGDSQYGDDSIPSVVFFNPTNDEVSVGKYADQWGIKARTNLIYDVKRLIGRKFDDVYVQDLIKSGQYSFKIVRGREDSAEIEIKQNNRIITKLPEEIAAEILKNLKTSASEFLGEEVKESVISVPAHFNNAQRNATKEAAKLAGLTVLNLISEPVAAAIHYNKDKLDKKSTQLVFDFGGGTLDISVIDIDNGELKVRGIEGDTFLGGRDIDNNIQNELFVRAIQHMKNESNDVKALHLLRVKKKCNKLKIMLSVKSEASVELDYFANQEENSLPLSMSREKFENINQGLFDRAMDLVKLCLMDLKLSAADIDQVVLVGGTTRIPKIRRMLALHFGLSKIKTDINPNLAVVLGAAIQAAMLTSSDKRELEKFKITEVAPLSIGLKLYGGLFQVAIEKNAPLPAIGELKTVTVMNNQKSITTNIYEGERKKCKFNTLLGTYTLNDIPLGVAGSIKFTDIFTLDKNGILTVKTYCQNEKEKEVTVSFSLQEHRSNQSKIRSTLREALRFKEEDSVFEKSIKYWTHARQYCNTIKYNLNKITDNAKRMNIENQCNAFLQYSADAMEDDIRYEDMKKKFDIMEQEVGPLVTGIIDLRSILPKLKN</sequence>
<dbReference type="PROSITE" id="PS00329">
    <property type="entry name" value="HSP70_2"/>
    <property type="match status" value="1"/>
</dbReference>
<evidence type="ECO:0008006" key="7">
    <source>
        <dbReference type="Google" id="ProtNLM"/>
    </source>
</evidence>
<accession>A0A9N9MJA0</accession>
<evidence type="ECO:0000256" key="2">
    <source>
        <dbReference type="ARBA" id="ARBA00022741"/>
    </source>
</evidence>
<dbReference type="EMBL" id="OU892278">
    <property type="protein sequence ID" value="CAG9764227.1"/>
    <property type="molecule type" value="Genomic_DNA"/>
</dbReference>
<evidence type="ECO:0000256" key="3">
    <source>
        <dbReference type="ARBA" id="ARBA00022840"/>
    </source>
</evidence>
<organism evidence="5 6">
    <name type="scientific">Ceutorhynchus assimilis</name>
    <name type="common">cabbage seed weevil</name>
    <dbReference type="NCBI Taxonomy" id="467358"/>
    <lineage>
        <taxon>Eukaryota</taxon>
        <taxon>Metazoa</taxon>
        <taxon>Ecdysozoa</taxon>
        <taxon>Arthropoda</taxon>
        <taxon>Hexapoda</taxon>
        <taxon>Insecta</taxon>
        <taxon>Pterygota</taxon>
        <taxon>Neoptera</taxon>
        <taxon>Endopterygota</taxon>
        <taxon>Coleoptera</taxon>
        <taxon>Polyphaga</taxon>
        <taxon>Cucujiformia</taxon>
        <taxon>Curculionidae</taxon>
        <taxon>Ceutorhynchinae</taxon>
        <taxon>Ceutorhynchus</taxon>
    </lineage>
</organism>
<name>A0A9N9MJA0_9CUCU</name>
<dbReference type="SUPFAM" id="SSF100920">
    <property type="entry name" value="Heat shock protein 70kD (HSP70), peptide-binding domain"/>
    <property type="match status" value="1"/>
</dbReference>
<dbReference type="InterPro" id="IPR018181">
    <property type="entry name" value="Heat_shock_70_CS"/>
</dbReference>
<dbReference type="GO" id="GO:0140662">
    <property type="term" value="F:ATP-dependent protein folding chaperone"/>
    <property type="evidence" value="ECO:0007669"/>
    <property type="project" value="InterPro"/>
</dbReference>
<dbReference type="FunFam" id="3.90.640.10:FF:000003">
    <property type="entry name" value="Molecular chaperone DnaK"/>
    <property type="match status" value="1"/>
</dbReference>
<dbReference type="Pfam" id="PF00012">
    <property type="entry name" value="HSP70"/>
    <property type="match status" value="1"/>
</dbReference>
<dbReference type="SUPFAM" id="SSF53067">
    <property type="entry name" value="Actin-like ATPase domain"/>
    <property type="match status" value="2"/>
</dbReference>
<evidence type="ECO:0000313" key="6">
    <source>
        <dbReference type="Proteomes" id="UP001152799"/>
    </source>
</evidence>
<comment type="similarity">
    <text evidence="1 4">Belongs to the heat shock protein 70 family.</text>
</comment>
<gene>
    <name evidence="5" type="ORF">CEUTPL_LOCUS4871</name>
</gene>
<proteinExistence type="inferred from homology"/>
<keyword evidence="3 4" id="KW-0067">ATP-binding</keyword>
<dbReference type="InterPro" id="IPR043129">
    <property type="entry name" value="ATPase_NBD"/>
</dbReference>
<evidence type="ECO:0000313" key="5">
    <source>
        <dbReference type="EMBL" id="CAG9764227.1"/>
    </source>
</evidence>
<dbReference type="CDD" id="cd24028">
    <property type="entry name" value="ASKHA_NBD_HSP70_HSPA1-like"/>
    <property type="match status" value="1"/>
</dbReference>
<dbReference type="InterPro" id="IPR013126">
    <property type="entry name" value="Hsp_70_fam"/>
</dbReference>
<dbReference type="AlphaFoldDB" id="A0A9N9MJA0"/>
<reference evidence="5" key="1">
    <citation type="submission" date="2022-01" db="EMBL/GenBank/DDBJ databases">
        <authorList>
            <person name="King R."/>
        </authorList>
    </citation>
    <scope>NUCLEOTIDE SEQUENCE</scope>
</reference>
<keyword evidence="2 4" id="KW-0547">Nucleotide-binding</keyword>
<dbReference type="PANTHER" id="PTHR19375">
    <property type="entry name" value="HEAT SHOCK PROTEIN 70KDA"/>
    <property type="match status" value="1"/>
</dbReference>
<protein>
    <recommendedName>
        <fullName evidence="7">Heat shock protein 70</fullName>
    </recommendedName>
</protein>